<comment type="caution">
    <text evidence="11">The sequence shown here is derived from an EMBL/GenBank/DDBJ whole genome shotgun (WGS) entry which is preliminary data.</text>
</comment>
<dbReference type="GO" id="GO:0016987">
    <property type="term" value="F:sigma factor activity"/>
    <property type="evidence" value="ECO:0007669"/>
    <property type="project" value="UniProtKB-KW"/>
</dbReference>
<name>A0A3R9YFW3_9ENTE</name>
<keyword evidence="3" id="KW-0808">Transferase</keyword>
<dbReference type="GO" id="GO:0006352">
    <property type="term" value="P:DNA-templated transcription initiation"/>
    <property type="evidence" value="ECO:0007669"/>
    <property type="project" value="InterPro"/>
</dbReference>
<keyword evidence="2" id="KW-0240">DNA-directed RNA polymerase</keyword>
<accession>A0A3R9YFW3</accession>
<keyword evidence="12" id="KW-1185">Reference proteome</keyword>
<dbReference type="GO" id="GO:0016779">
    <property type="term" value="F:nucleotidyltransferase activity"/>
    <property type="evidence" value="ECO:0007669"/>
    <property type="project" value="UniProtKB-KW"/>
</dbReference>
<dbReference type="GO" id="GO:0000428">
    <property type="term" value="C:DNA-directed RNA polymerase complex"/>
    <property type="evidence" value="ECO:0007669"/>
    <property type="project" value="UniProtKB-KW"/>
</dbReference>
<evidence type="ECO:0000256" key="2">
    <source>
        <dbReference type="ARBA" id="ARBA00022478"/>
    </source>
</evidence>
<sequence length="443" mass="51540">MKFEQKIQMQLKQQQKLALTQELQQSIQMLQYNGEELNRFLESKALENPLLDVSITTEEAFPMQKSYHNSGDSDEERNIYNQIPDTAHSLFEYILEQVYLNYRDTWLRQLVVYLTEHLDTNGYLPLSLEQAKEETGATLIEMLDALTLLQQLDPPGIGARDLRECLMLQIERDDTAPELAYVVLEEYFQDFVDRNWDKIAKAYQVNLATIQHIADYIQTLQPFPGAGYAGDVDSYIYPDLQVEKEEEQLIVKTTRYIQPKVVFQAAYFKKMEQVEDPDVKKYLAEKKAEYEWIKHSLFQRGNTILNVGKAIVARQRSFFLETTRPLVPMTQKEIAEELGLHESTISRTVNGKYLETSFGVFELKTFFTQGIANHNGENSLSNEMVKRIIQQMIQKENKEKPLSDQKISNQLKEEQGIKLSRRTVAKYREELGIASSAKRKRYD</sequence>
<dbReference type="AlphaFoldDB" id="A0A3R9YFW3"/>
<dbReference type="InterPro" id="IPR038709">
    <property type="entry name" value="RpoN_core-bd_sf"/>
</dbReference>
<dbReference type="GO" id="GO:0001216">
    <property type="term" value="F:DNA-binding transcription activator activity"/>
    <property type="evidence" value="ECO:0007669"/>
    <property type="project" value="InterPro"/>
</dbReference>
<evidence type="ECO:0000313" key="12">
    <source>
        <dbReference type="Proteomes" id="UP000277864"/>
    </source>
</evidence>
<dbReference type="NCBIfam" id="TIGR02395">
    <property type="entry name" value="rpoN_sigma"/>
    <property type="match status" value="1"/>
</dbReference>
<feature type="domain" description="RNA polymerase sigma factor 54 DNA-binding" evidence="9">
    <location>
        <begin position="281"/>
        <end position="441"/>
    </location>
</feature>
<keyword evidence="8" id="KW-0804">Transcription</keyword>
<reference evidence="11 12" key="1">
    <citation type="submission" date="2018-03" db="EMBL/GenBank/DDBJ databases">
        <authorList>
            <person name="Gulvik C.A."/>
        </authorList>
    </citation>
    <scope>NUCLEOTIDE SEQUENCE [LARGE SCALE GENOMIC DNA]</scope>
    <source>
        <strain evidence="11 12">JCM 31581</strain>
    </source>
</reference>
<evidence type="ECO:0000256" key="1">
    <source>
        <dbReference type="ARBA" id="ARBA00008798"/>
    </source>
</evidence>
<keyword evidence="6" id="KW-0731">Sigma factor</keyword>
<keyword evidence="4" id="KW-0548">Nucleotidyltransferase</keyword>
<dbReference type="PROSITE" id="PS00718">
    <property type="entry name" value="SIGMA54_2"/>
    <property type="match status" value="1"/>
</dbReference>
<dbReference type="GO" id="GO:0003677">
    <property type="term" value="F:DNA binding"/>
    <property type="evidence" value="ECO:0007669"/>
    <property type="project" value="UniProtKB-KW"/>
</dbReference>
<dbReference type="SUPFAM" id="SSF47413">
    <property type="entry name" value="lambda repressor-like DNA-binding domains"/>
    <property type="match status" value="1"/>
</dbReference>
<dbReference type="Gene3D" id="1.10.10.1330">
    <property type="entry name" value="RNA polymerase sigma-54 factor, core-binding domain"/>
    <property type="match status" value="1"/>
</dbReference>
<comment type="similarity">
    <text evidence="1">Belongs to the sigma-54 factor family.</text>
</comment>
<dbReference type="InterPro" id="IPR010982">
    <property type="entry name" value="Lambda_DNA-bd_dom_sf"/>
</dbReference>
<dbReference type="PANTHER" id="PTHR32248">
    <property type="entry name" value="RNA POLYMERASE SIGMA-54 FACTOR"/>
    <property type="match status" value="1"/>
</dbReference>
<organism evidence="11 12">
    <name type="scientific">Vagococcus humatus</name>
    <dbReference type="NCBI Taxonomy" id="1889241"/>
    <lineage>
        <taxon>Bacteria</taxon>
        <taxon>Bacillati</taxon>
        <taxon>Bacillota</taxon>
        <taxon>Bacilli</taxon>
        <taxon>Lactobacillales</taxon>
        <taxon>Enterococcaceae</taxon>
        <taxon>Vagococcus</taxon>
    </lineage>
</organism>
<dbReference type="Proteomes" id="UP000277864">
    <property type="component" value="Unassembled WGS sequence"/>
</dbReference>
<dbReference type="PANTHER" id="PTHR32248:SF4">
    <property type="entry name" value="RNA POLYMERASE SIGMA-54 FACTOR"/>
    <property type="match status" value="1"/>
</dbReference>
<keyword evidence="5" id="KW-0805">Transcription regulation</keyword>
<evidence type="ECO:0000259" key="9">
    <source>
        <dbReference type="Pfam" id="PF04552"/>
    </source>
</evidence>
<proteinExistence type="inferred from homology"/>
<dbReference type="PIRSF" id="PIRSF000774">
    <property type="entry name" value="RpoN"/>
    <property type="match status" value="1"/>
</dbReference>
<evidence type="ECO:0000256" key="3">
    <source>
        <dbReference type="ARBA" id="ARBA00022679"/>
    </source>
</evidence>
<protein>
    <submittedName>
        <fullName evidence="11">RNA polymerase sigma-54 factor</fullName>
    </submittedName>
</protein>
<dbReference type="EMBL" id="PXZH01000001">
    <property type="protein sequence ID" value="RST90194.1"/>
    <property type="molecule type" value="Genomic_DNA"/>
</dbReference>
<dbReference type="OrthoDB" id="9814402at2"/>
<dbReference type="Pfam" id="PF00309">
    <property type="entry name" value="Sigma54_AID"/>
    <property type="match status" value="1"/>
</dbReference>
<feature type="domain" description="RNA polymerase sigma factor 54 core-binding" evidence="10">
    <location>
        <begin position="81"/>
        <end position="267"/>
    </location>
</feature>
<dbReference type="Pfam" id="PF04552">
    <property type="entry name" value="Sigma54_DBD"/>
    <property type="match status" value="1"/>
</dbReference>
<dbReference type="InterPro" id="IPR007634">
    <property type="entry name" value="RNA_pol_sigma_54_DNA-bd"/>
</dbReference>
<dbReference type="RefSeq" id="WP_125942808.1">
    <property type="nucleotide sequence ID" value="NZ_PXZH01000001.1"/>
</dbReference>
<evidence type="ECO:0000256" key="4">
    <source>
        <dbReference type="ARBA" id="ARBA00022695"/>
    </source>
</evidence>
<evidence type="ECO:0000256" key="7">
    <source>
        <dbReference type="ARBA" id="ARBA00023125"/>
    </source>
</evidence>
<evidence type="ECO:0000256" key="5">
    <source>
        <dbReference type="ARBA" id="ARBA00023015"/>
    </source>
</evidence>
<dbReference type="Pfam" id="PF04963">
    <property type="entry name" value="Sigma54_CBD"/>
    <property type="match status" value="1"/>
</dbReference>
<keyword evidence="7" id="KW-0238">DNA-binding</keyword>
<dbReference type="PROSITE" id="PS50044">
    <property type="entry name" value="SIGMA54_3"/>
    <property type="match status" value="1"/>
</dbReference>
<dbReference type="InterPro" id="IPR000394">
    <property type="entry name" value="RNA_pol_sigma_54"/>
</dbReference>
<evidence type="ECO:0000313" key="11">
    <source>
        <dbReference type="EMBL" id="RST90194.1"/>
    </source>
</evidence>
<gene>
    <name evidence="11" type="primary">rpoN</name>
    <name evidence="11" type="ORF">C7P63_03715</name>
</gene>
<dbReference type="Gene3D" id="1.10.10.60">
    <property type="entry name" value="Homeodomain-like"/>
    <property type="match status" value="1"/>
</dbReference>
<dbReference type="InterPro" id="IPR007046">
    <property type="entry name" value="RNA_pol_sigma_54_core-bd"/>
</dbReference>
<evidence type="ECO:0000256" key="8">
    <source>
        <dbReference type="ARBA" id="ARBA00023163"/>
    </source>
</evidence>
<dbReference type="PRINTS" id="PR00045">
    <property type="entry name" value="SIGMA54FCT"/>
</dbReference>
<evidence type="ECO:0000256" key="6">
    <source>
        <dbReference type="ARBA" id="ARBA00023082"/>
    </source>
</evidence>
<evidence type="ECO:0000259" key="10">
    <source>
        <dbReference type="Pfam" id="PF04963"/>
    </source>
</evidence>